<dbReference type="Proteomes" id="UP000092884">
    <property type="component" value="Chromosome"/>
</dbReference>
<dbReference type="SMART" id="SM00382">
    <property type="entry name" value="AAA"/>
    <property type="match status" value="1"/>
</dbReference>
<evidence type="ECO:0000256" key="5">
    <source>
        <dbReference type="ARBA" id="ARBA00022801"/>
    </source>
</evidence>
<dbReference type="GO" id="GO:0003677">
    <property type="term" value="F:DNA binding"/>
    <property type="evidence" value="ECO:0007669"/>
    <property type="project" value="UniProtKB-UniRule"/>
</dbReference>
<keyword evidence="15" id="KW-1185">Reference proteome</keyword>
<comment type="catalytic activity">
    <reaction evidence="10 12">
        <text>ATP + H2O = ADP + phosphate + H(+)</text>
        <dbReference type="Rhea" id="RHEA:13065"/>
        <dbReference type="ChEBI" id="CHEBI:15377"/>
        <dbReference type="ChEBI" id="CHEBI:15378"/>
        <dbReference type="ChEBI" id="CHEBI:30616"/>
        <dbReference type="ChEBI" id="CHEBI:43474"/>
        <dbReference type="ChEBI" id="CHEBI:456216"/>
        <dbReference type="EC" id="5.6.2.3"/>
    </reaction>
</comment>
<comment type="similarity">
    <text evidence="1 12">Belongs to the helicase family. DnaB subfamily.</text>
</comment>
<dbReference type="PANTHER" id="PTHR30153:SF2">
    <property type="entry name" value="REPLICATIVE DNA HELICASE"/>
    <property type="match status" value="1"/>
</dbReference>
<keyword evidence="2 12" id="KW-0639">Primosome</keyword>
<evidence type="ECO:0000313" key="15">
    <source>
        <dbReference type="Proteomes" id="UP000092884"/>
    </source>
</evidence>
<evidence type="ECO:0000256" key="1">
    <source>
        <dbReference type="ARBA" id="ARBA00008428"/>
    </source>
</evidence>
<protein>
    <recommendedName>
        <fullName evidence="11 12">Replicative DNA helicase</fullName>
        <ecNumber evidence="11 12">5.6.2.3</ecNumber>
    </recommendedName>
</protein>
<evidence type="ECO:0000256" key="8">
    <source>
        <dbReference type="ARBA" id="ARBA00023125"/>
    </source>
</evidence>
<dbReference type="GO" id="GO:0005524">
    <property type="term" value="F:ATP binding"/>
    <property type="evidence" value="ECO:0007669"/>
    <property type="project" value="UniProtKB-UniRule"/>
</dbReference>
<evidence type="ECO:0000256" key="12">
    <source>
        <dbReference type="RuleBase" id="RU362085"/>
    </source>
</evidence>
<evidence type="ECO:0000256" key="3">
    <source>
        <dbReference type="ARBA" id="ARBA00022705"/>
    </source>
</evidence>
<sequence>MEQLGIHNIERAFLSTLLFDPSKFEEVEDLISKDDFSDHFYQAIFEVMQKRAQAQLPIHADIIASHIRSSRFFNEEEFLNILALAPLANLLEYAQEIKNASIKRSLHSLATFVAQQSLDGAMASEDILQEVERRIYSLVLEGGSTGEFRDSKQVVENTIAMILKNKKRGNSVLVGLNTGFHELNRITTGFNPGELIIIGARPSMGKTTFALNMVQKFLTSGCGVAFFSLEMSAEHLMLRMLSAMTSIHMQNLKTGELDDLQWENLNQSANVMQGYSFYVDDNSFLNVAQFRSKLRKLKAQDPRLGVVVVDYLQLMQGNKRGGGENKRHEEVSEISRSLKILARELQIPIIALSQLNRSVESRDDKRPQLSDLRESGSIEQDADMILFLYRDEVYAEREYNAKRARAQKENKEFKEEFQPSEIEKAEIIVAKNRNGEVKTVRVRFNKKYTRFEDHTEGNNENQASTRMMDFSGAIEVPFT</sequence>
<gene>
    <name evidence="14" type="ORF">BBW65_01010</name>
</gene>
<dbReference type="GO" id="GO:0005829">
    <property type="term" value="C:cytosol"/>
    <property type="evidence" value="ECO:0007669"/>
    <property type="project" value="TreeGrafter"/>
</dbReference>
<evidence type="ECO:0000256" key="7">
    <source>
        <dbReference type="ARBA" id="ARBA00022840"/>
    </source>
</evidence>
<dbReference type="Pfam" id="PF00772">
    <property type="entry name" value="DnaB"/>
    <property type="match status" value="1"/>
</dbReference>
<evidence type="ECO:0000256" key="6">
    <source>
        <dbReference type="ARBA" id="ARBA00022806"/>
    </source>
</evidence>
<evidence type="ECO:0000313" key="14">
    <source>
        <dbReference type="EMBL" id="ANV97479.1"/>
    </source>
</evidence>
<dbReference type="InterPro" id="IPR027417">
    <property type="entry name" value="P-loop_NTPase"/>
</dbReference>
<dbReference type="CDD" id="cd00984">
    <property type="entry name" value="DnaB_C"/>
    <property type="match status" value="1"/>
</dbReference>
<accession>A0A1B1U3Z9</accession>
<dbReference type="GO" id="GO:1990077">
    <property type="term" value="C:primosome complex"/>
    <property type="evidence" value="ECO:0007669"/>
    <property type="project" value="UniProtKB-UniRule"/>
</dbReference>
<comment type="function">
    <text evidence="12">The main replicative DNA helicase, it participates in initiation and elongation during chromosome replication. Travels ahead of the DNA replisome, separating dsDNA into templates for DNA synthesis. A processive ATP-dependent 5'-3' DNA helicase it has DNA-dependent ATPase activity.</text>
</comment>
<dbReference type="InterPro" id="IPR016136">
    <property type="entry name" value="DNA_helicase_N/primase_C"/>
</dbReference>
<keyword evidence="8 12" id="KW-0238">DNA-binding</keyword>
<keyword evidence="3 12" id="KW-0235">DNA replication</keyword>
<keyword evidence="7 12" id="KW-0067">ATP-binding</keyword>
<evidence type="ECO:0000256" key="11">
    <source>
        <dbReference type="NCBIfam" id="TIGR00665"/>
    </source>
</evidence>
<dbReference type="EC" id="5.6.2.3" evidence="11 12"/>
<dbReference type="EMBL" id="CP016503">
    <property type="protein sequence ID" value="ANV97479.1"/>
    <property type="molecule type" value="Genomic_DNA"/>
</dbReference>
<dbReference type="InterPro" id="IPR036185">
    <property type="entry name" value="DNA_heli_DnaB-like_N_sf"/>
</dbReference>
<keyword evidence="5 12" id="KW-0378">Hydrolase</keyword>
<reference evidence="15" key="1">
    <citation type="submission" date="2016-07" db="EMBL/GenBank/DDBJ databases">
        <authorList>
            <person name="Florea S."/>
            <person name="Webb J.S."/>
            <person name="Jaromczyk J."/>
            <person name="Schardl C.L."/>
        </authorList>
    </citation>
    <scope>NUCLEOTIDE SEQUENCE [LARGE SCALE GENOMIC DNA]</scope>
    <source>
        <strain evidence="15">MIT 01-6242</strain>
    </source>
</reference>
<dbReference type="RefSeq" id="WP_066338530.1">
    <property type="nucleotide sequence ID" value="NZ_CP016503.1"/>
</dbReference>
<dbReference type="KEGG" id="het:BBW65_01010"/>
<evidence type="ECO:0000259" key="13">
    <source>
        <dbReference type="PROSITE" id="PS51199"/>
    </source>
</evidence>
<evidence type="ECO:0000256" key="10">
    <source>
        <dbReference type="ARBA" id="ARBA00048954"/>
    </source>
</evidence>
<dbReference type="STRING" id="222136.BBW65_01010"/>
<dbReference type="PANTHER" id="PTHR30153">
    <property type="entry name" value="REPLICATIVE DNA HELICASE DNAB"/>
    <property type="match status" value="1"/>
</dbReference>
<keyword evidence="6 12" id="KW-0347">Helicase</keyword>
<dbReference type="FunFam" id="3.40.50.300:FF:000351">
    <property type="entry name" value="Replicative DNA helicase"/>
    <property type="match status" value="1"/>
</dbReference>
<dbReference type="SUPFAM" id="SSF48024">
    <property type="entry name" value="N-terminal domain of DnaB helicase"/>
    <property type="match status" value="1"/>
</dbReference>
<dbReference type="NCBIfam" id="TIGR00665">
    <property type="entry name" value="DnaB"/>
    <property type="match status" value="1"/>
</dbReference>
<name>A0A1B1U3Z9_9HELI</name>
<dbReference type="GO" id="GO:0006269">
    <property type="term" value="P:DNA replication, synthesis of primer"/>
    <property type="evidence" value="ECO:0007669"/>
    <property type="project" value="UniProtKB-UniRule"/>
</dbReference>
<dbReference type="SUPFAM" id="SSF52540">
    <property type="entry name" value="P-loop containing nucleoside triphosphate hydrolases"/>
    <property type="match status" value="1"/>
</dbReference>
<dbReference type="InterPro" id="IPR007694">
    <property type="entry name" value="DNA_helicase_DnaB-like_C"/>
</dbReference>
<dbReference type="InterPro" id="IPR007692">
    <property type="entry name" value="DNA_helicase_DnaB"/>
</dbReference>
<keyword evidence="4 12" id="KW-0547">Nucleotide-binding</keyword>
<proteinExistence type="inferred from homology"/>
<dbReference type="GO" id="GO:0043139">
    <property type="term" value="F:5'-3' DNA helicase activity"/>
    <property type="evidence" value="ECO:0007669"/>
    <property type="project" value="UniProtKB-EC"/>
</dbReference>
<evidence type="ECO:0000256" key="9">
    <source>
        <dbReference type="ARBA" id="ARBA00023235"/>
    </source>
</evidence>
<dbReference type="PROSITE" id="PS51199">
    <property type="entry name" value="SF4_HELICASE"/>
    <property type="match status" value="1"/>
</dbReference>
<dbReference type="InterPro" id="IPR003593">
    <property type="entry name" value="AAA+_ATPase"/>
</dbReference>
<dbReference type="Gene3D" id="1.10.860.10">
    <property type="entry name" value="DNAb Helicase, Chain A"/>
    <property type="match status" value="1"/>
</dbReference>
<feature type="domain" description="SF4 helicase" evidence="13">
    <location>
        <begin position="169"/>
        <end position="458"/>
    </location>
</feature>
<evidence type="ECO:0000256" key="4">
    <source>
        <dbReference type="ARBA" id="ARBA00022741"/>
    </source>
</evidence>
<keyword evidence="9" id="KW-0413">Isomerase</keyword>
<dbReference type="NCBIfam" id="NF006306">
    <property type="entry name" value="PRK08506.1"/>
    <property type="match status" value="1"/>
</dbReference>
<dbReference type="OrthoDB" id="9773982at2"/>
<dbReference type="GO" id="GO:0016887">
    <property type="term" value="F:ATP hydrolysis activity"/>
    <property type="evidence" value="ECO:0007669"/>
    <property type="project" value="RHEA"/>
</dbReference>
<dbReference type="Gene3D" id="3.40.50.300">
    <property type="entry name" value="P-loop containing nucleotide triphosphate hydrolases"/>
    <property type="match status" value="1"/>
</dbReference>
<dbReference type="AlphaFoldDB" id="A0A1B1U3Z9"/>
<dbReference type="Pfam" id="PF03796">
    <property type="entry name" value="DnaB_C"/>
    <property type="match status" value="1"/>
</dbReference>
<dbReference type="InterPro" id="IPR007693">
    <property type="entry name" value="DNA_helicase_DnaB-like_N"/>
</dbReference>
<organism evidence="14 15">
    <name type="scientific">Helicobacter enhydrae</name>
    <dbReference type="NCBI Taxonomy" id="222136"/>
    <lineage>
        <taxon>Bacteria</taxon>
        <taxon>Pseudomonadati</taxon>
        <taxon>Campylobacterota</taxon>
        <taxon>Epsilonproteobacteria</taxon>
        <taxon>Campylobacterales</taxon>
        <taxon>Helicobacteraceae</taxon>
        <taxon>Helicobacter</taxon>
    </lineage>
</organism>
<evidence type="ECO:0000256" key="2">
    <source>
        <dbReference type="ARBA" id="ARBA00022515"/>
    </source>
</evidence>